<name>A0A9X7C9R1_BACCE</name>
<organism evidence="3 4">
    <name type="scientific">Bacillus cereus</name>
    <dbReference type="NCBI Taxonomy" id="1396"/>
    <lineage>
        <taxon>Bacteria</taxon>
        <taxon>Bacillati</taxon>
        <taxon>Bacillota</taxon>
        <taxon>Bacilli</taxon>
        <taxon>Bacillales</taxon>
        <taxon>Bacillaceae</taxon>
        <taxon>Bacillus</taxon>
        <taxon>Bacillus cereus group</taxon>
    </lineage>
</organism>
<accession>A0A9X7C9R1</accession>
<dbReference type="Pfam" id="PF10552">
    <property type="entry name" value="ORF6C"/>
    <property type="match status" value="1"/>
</dbReference>
<dbReference type="AlphaFoldDB" id="A0A9X7C9R1"/>
<feature type="domain" description="KilA-N DNA-binding" evidence="1">
    <location>
        <begin position="33"/>
        <end position="116"/>
    </location>
</feature>
<proteinExistence type="predicted"/>
<gene>
    <name evidence="3" type="ORF">CN980_18270</name>
</gene>
<reference evidence="3 4" key="1">
    <citation type="submission" date="2017-09" db="EMBL/GenBank/DDBJ databases">
        <title>Large-scale bioinformatics analysis of Bacillus genomes uncovers conserved roles of natural products in bacterial physiology.</title>
        <authorList>
            <consortium name="Agbiome Team Llc"/>
            <person name="Bleich R.M."/>
            <person name="Grubbs K.J."/>
            <person name="Santa Maria K.C."/>
            <person name="Allen S.E."/>
            <person name="Farag S."/>
            <person name="Shank E.A."/>
            <person name="Bowers A."/>
        </authorList>
    </citation>
    <scope>NUCLEOTIDE SEQUENCE [LARGE SCALE GENOMIC DNA]</scope>
    <source>
        <strain evidence="3 4">AFS049141</strain>
    </source>
</reference>
<dbReference type="RefSeq" id="WP_098771395.1">
    <property type="nucleotide sequence ID" value="NZ_NUIQ01000155.1"/>
</dbReference>
<feature type="domain" description="ORF6C" evidence="2">
    <location>
        <begin position="151"/>
        <end position="263"/>
    </location>
</feature>
<dbReference type="Proteomes" id="UP000223834">
    <property type="component" value="Unassembled WGS sequence"/>
</dbReference>
<comment type="caution">
    <text evidence="3">The sequence shown here is derived from an EMBL/GenBank/DDBJ whole genome shotgun (WGS) entry which is preliminary data.</text>
</comment>
<evidence type="ECO:0008006" key="5">
    <source>
        <dbReference type="Google" id="ProtNLM"/>
    </source>
</evidence>
<sequence length="276" mass="31712">MDQLTVVNELHILGKQNIAGYEFTGIEGGFDEGKKAMLVKEVAEVHKKEVRHINQRINENRKRFKSGVDIIDLLGVGLTDTEIQRFGFTQQSINSYRGRNGNIYILSERGYAKLLKTLEDDTAWELYDQFVDGYFNMREQQQIPTDPMSVLKLTFEALEGQKQEIQHIKLDVENLRDNVPLFAVECDEISNAVKRYGVVLLGGKNSNAYQNRGLRSKVYKDIYRQLYRQFGVSSHKAIKRCHLEVASKIVEEYTLPIVLSEEIAFVNSQINMSEVQ</sequence>
<dbReference type="Pfam" id="PF10543">
    <property type="entry name" value="ORF6N"/>
    <property type="match status" value="1"/>
</dbReference>
<protein>
    <recommendedName>
        <fullName evidence="5">Antirepressor</fullName>
    </recommendedName>
</protein>
<evidence type="ECO:0000259" key="2">
    <source>
        <dbReference type="Pfam" id="PF10552"/>
    </source>
</evidence>
<evidence type="ECO:0000259" key="1">
    <source>
        <dbReference type="Pfam" id="PF10543"/>
    </source>
</evidence>
<dbReference type="InterPro" id="IPR018878">
    <property type="entry name" value="ORF6C_dom"/>
</dbReference>
<evidence type="ECO:0000313" key="3">
    <source>
        <dbReference type="EMBL" id="PGO73605.1"/>
    </source>
</evidence>
<dbReference type="EMBL" id="NUIQ01000155">
    <property type="protein sequence ID" value="PGO73605.1"/>
    <property type="molecule type" value="Genomic_DNA"/>
</dbReference>
<dbReference type="InterPro" id="IPR018873">
    <property type="entry name" value="KilA-N_DNA-bd_domain"/>
</dbReference>
<evidence type="ECO:0000313" key="4">
    <source>
        <dbReference type="Proteomes" id="UP000223834"/>
    </source>
</evidence>